<keyword evidence="2" id="KW-1185">Reference proteome</keyword>
<dbReference type="EMBL" id="LABY01000073">
    <property type="protein sequence ID" value="KMO38420.1"/>
    <property type="molecule type" value="Genomic_DNA"/>
</dbReference>
<evidence type="ECO:0000313" key="2">
    <source>
        <dbReference type="Proteomes" id="UP000035955"/>
    </source>
</evidence>
<dbReference type="RefSeq" id="WP_048444397.1">
    <property type="nucleotide sequence ID" value="NZ_LABY01000073.1"/>
</dbReference>
<dbReference type="OrthoDB" id="8217914at2"/>
<dbReference type="SUPFAM" id="SSF51621">
    <property type="entry name" value="Phosphoenolpyruvate/pyruvate domain"/>
    <property type="match status" value="1"/>
</dbReference>
<dbReference type="GO" id="GO:0003824">
    <property type="term" value="F:catalytic activity"/>
    <property type="evidence" value="ECO:0007669"/>
    <property type="project" value="InterPro"/>
</dbReference>
<sequence>MEIAAPLTLRATLEGLVPAERARTLFLPALAGAPEALFDLLALLPVCDVNGGLTACLAAGAIGDGPAPVAALFCVDPFLRVPDLAEVLLAAGLRRVANYPSIQTVDGETGRTIAAVGYGPQEEIATLLRLRAAGLEPVGCAASAGFAAALAAAGIAPVLAIPALGSGCRTFAPFTRAPFTR</sequence>
<comment type="caution">
    <text evidence="1">The sequence shown here is derived from an EMBL/GenBank/DDBJ whole genome shotgun (WGS) entry which is preliminary data.</text>
</comment>
<dbReference type="AlphaFoldDB" id="A0A0J6ST30"/>
<gene>
    <name evidence="1" type="ORF">VQ02_11860</name>
</gene>
<accession>A0A0J6ST30</accession>
<proteinExistence type="predicted"/>
<dbReference type="InterPro" id="IPR015813">
    <property type="entry name" value="Pyrv/PenolPyrv_kinase-like_dom"/>
</dbReference>
<name>A0A0J6ST30_9HYPH</name>
<reference evidence="1 2" key="1">
    <citation type="submission" date="2015-03" db="EMBL/GenBank/DDBJ databases">
        <title>Genome sequencing of Methylobacterium variabile DSM 16961.</title>
        <authorList>
            <person name="Chaudhry V."/>
            <person name="Patil P.B."/>
        </authorList>
    </citation>
    <scope>NUCLEOTIDE SEQUENCE [LARGE SCALE GENOMIC DNA]</scope>
    <source>
        <strain evidence="1 2">DSM 16961</strain>
    </source>
</reference>
<evidence type="ECO:0000313" key="1">
    <source>
        <dbReference type="EMBL" id="KMO38420.1"/>
    </source>
</evidence>
<dbReference type="Proteomes" id="UP000035955">
    <property type="component" value="Unassembled WGS sequence"/>
</dbReference>
<dbReference type="InterPro" id="IPR013785">
    <property type="entry name" value="Aldolase_TIM"/>
</dbReference>
<dbReference type="Gene3D" id="3.20.20.70">
    <property type="entry name" value="Aldolase class I"/>
    <property type="match status" value="1"/>
</dbReference>
<dbReference type="PATRIC" id="fig|298794.3.peg.7067"/>
<evidence type="ECO:0008006" key="3">
    <source>
        <dbReference type="Google" id="ProtNLM"/>
    </source>
</evidence>
<protein>
    <recommendedName>
        <fullName evidence="3">TIM-barrel domain-containing protein</fullName>
    </recommendedName>
</protein>
<organism evidence="1 2">
    <name type="scientific">Methylobacterium variabile</name>
    <dbReference type="NCBI Taxonomy" id="298794"/>
    <lineage>
        <taxon>Bacteria</taxon>
        <taxon>Pseudomonadati</taxon>
        <taxon>Pseudomonadota</taxon>
        <taxon>Alphaproteobacteria</taxon>
        <taxon>Hyphomicrobiales</taxon>
        <taxon>Methylobacteriaceae</taxon>
        <taxon>Methylobacterium</taxon>
    </lineage>
</organism>